<comment type="caution">
    <text evidence="2">The sequence shown here is derived from an EMBL/GenBank/DDBJ whole genome shotgun (WGS) entry which is preliminary data.</text>
</comment>
<organism evidence="2 3">
    <name type="scientific">Vibrio halioticoli NBRC 102217</name>
    <dbReference type="NCBI Taxonomy" id="1219072"/>
    <lineage>
        <taxon>Bacteria</taxon>
        <taxon>Pseudomonadati</taxon>
        <taxon>Pseudomonadota</taxon>
        <taxon>Gammaproteobacteria</taxon>
        <taxon>Vibrionales</taxon>
        <taxon>Vibrionaceae</taxon>
        <taxon>Vibrio</taxon>
    </lineage>
</organism>
<evidence type="ECO:0000256" key="1">
    <source>
        <dbReference type="SAM" id="Phobius"/>
    </source>
</evidence>
<protein>
    <submittedName>
        <fullName evidence="2">Putative transporter</fullName>
    </submittedName>
</protein>
<feature type="transmembrane region" description="Helical" evidence="1">
    <location>
        <begin position="402"/>
        <end position="421"/>
    </location>
</feature>
<feature type="transmembrane region" description="Helical" evidence="1">
    <location>
        <begin position="319"/>
        <end position="343"/>
    </location>
</feature>
<feature type="transmembrane region" description="Helical" evidence="1">
    <location>
        <begin position="219"/>
        <end position="238"/>
    </location>
</feature>
<evidence type="ECO:0000313" key="2">
    <source>
        <dbReference type="EMBL" id="GAD90646.1"/>
    </source>
</evidence>
<feature type="transmembrane region" description="Helical" evidence="1">
    <location>
        <begin position="166"/>
        <end position="193"/>
    </location>
</feature>
<dbReference type="Pfam" id="PF02447">
    <property type="entry name" value="GntP_permease"/>
    <property type="match status" value="1"/>
</dbReference>
<dbReference type="EMBL" id="BAUJ01000050">
    <property type="protein sequence ID" value="GAD90646.1"/>
    <property type="molecule type" value="Genomic_DNA"/>
</dbReference>
<gene>
    <name evidence="2" type="ORF">VHA01S_050_00030</name>
</gene>
<feature type="transmembrane region" description="Helical" evidence="1">
    <location>
        <begin position="96"/>
        <end position="129"/>
    </location>
</feature>
<dbReference type="InterPro" id="IPR003474">
    <property type="entry name" value="Glcn_transporter"/>
</dbReference>
<dbReference type="AlphaFoldDB" id="V5FLV7"/>
<dbReference type="PANTHER" id="PTHR30354:SF23">
    <property type="entry name" value="GNTP FAMILY PERMEASE"/>
    <property type="match status" value="1"/>
</dbReference>
<dbReference type="OrthoDB" id="2136698at2"/>
<keyword evidence="1" id="KW-1133">Transmembrane helix</keyword>
<feature type="transmembrane region" description="Helical" evidence="1">
    <location>
        <begin position="277"/>
        <end position="299"/>
    </location>
</feature>
<reference evidence="2 3" key="1">
    <citation type="submission" date="2013-11" db="EMBL/GenBank/DDBJ databases">
        <title>Whole genome shotgun sequence of Vibrio halioticoli NBRC 102217.</title>
        <authorList>
            <person name="Isaki S."/>
            <person name="Kimura A."/>
            <person name="Ohji S."/>
            <person name="Hosoyama A."/>
            <person name="Fujita N."/>
            <person name="Hashimoto M."/>
            <person name="Hosoyama Y."/>
            <person name="Yamazoe A."/>
        </authorList>
    </citation>
    <scope>NUCLEOTIDE SEQUENCE [LARGE SCALE GENOMIC DNA]</scope>
    <source>
        <strain evidence="2 3">NBRC 102217</strain>
    </source>
</reference>
<keyword evidence="1" id="KW-0812">Transmembrane</keyword>
<evidence type="ECO:0000313" key="3">
    <source>
        <dbReference type="Proteomes" id="UP000017800"/>
    </source>
</evidence>
<feature type="transmembrane region" description="Helical" evidence="1">
    <location>
        <begin position="30"/>
        <end position="52"/>
    </location>
</feature>
<dbReference type="PANTHER" id="PTHR30354">
    <property type="entry name" value="GNT FAMILY GLUCONATE TRANSPORTER"/>
    <property type="match status" value="1"/>
</dbReference>
<feature type="transmembrane region" description="Helical" evidence="1">
    <location>
        <begin position="350"/>
        <end position="371"/>
    </location>
</feature>
<sequence>MEVNLFGTVVALALAIVLILRKYPPAYGMLVGAAVGGLVGGLGLGNTVSVMIDGAQGIMPAVLRICAAGVLAGMLIESGAASRIANTIIEKFGDRYALLAIGLSVTILTTVGVFVDISVITVAPVALTIGKRLGYRRVGVLLMMIGCGHAGNICSANPNAIAIADAFNLSLTSVMAAGIIPAIVGIIFCYFVASHLNKKGAPDLIDDTFFESQTEDSDLPSFISSILGPIVSILLLALRPIAGINIDPLIALPVGGVAGAIAMGKAKEIRHFSTQGLLKMGPVCIMLLGTGALAGIITVSTLKGDLLAMIDMFGLPTYILAPISGALMSFATASTTAGAAVASNVFGPSLISYGVSGLSAGAMIHAGATVLGDMPHGSFFHSSAGAVNMQITERLKVLPYEIAAGAVLAITSTLVFGVFSIL</sequence>
<feature type="transmembrane region" description="Helical" evidence="1">
    <location>
        <begin position="58"/>
        <end position="76"/>
    </location>
</feature>
<dbReference type="GO" id="GO:0015128">
    <property type="term" value="F:gluconate transmembrane transporter activity"/>
    <property type="evidence" value="ECO:0007669"/>
    <property type="project" value="InterPro"/>
</dbReference>
<accession>V5FLV7</accession>
<keyword evidence="1" id="KW-0472">Membrane</keyword>
<dbReference type="Proteomes" id="UP000017800">
    <property type="component" value="Unassembled WGS sequence"/>
</dbReference>
<dbReference type="RefSeq" id="WP_023404968.1">
    <property type="nucleotide sequence ID" value="NZ_BAUJ01000050.1"/>
</dbReference>
<proteinExistence type="predicted"/>
<feature type="transmembrane region" description="Helical" evidence="1">
    <location>
        <begin position="6"/>
        <end position="23"/>
    </location>
</feature>
<name>V5FLV7_9VIBR</name>
<feature type="transmembrane region" description="Helical" evidence="1">
    <location>
        <begin position="135"/>
        <end position="154"/>
    </location>
</feature>
<keyword evidence="3" id="KW-1185">Reference proteome</keyword>
<dbReference type="GO" id="GO:0005886">
    <property type="term" value="C:plasma membrane"/>
    <property type="evidence" value="ECO:0007669"/>
    <property type="project" value="TreeGrafter"/>
</dbReference>
<dbReference type="eggNOG" id="COG2610">
    <property type="taxonomic scope" value="Bacteria"/>
</dbReference>